<dbReference type="InterPro" id="IPR051602">
    <property type="entry name" value="ACC_Biotin_Carboxylase"/>
</dbReference>
<dbReference type="SMART" id="SM00878">
    <property type="entry name" value="Biotin_carb_C"/>
    <property type="match status" value="1"/>
</dbReference>
<evidence type="ECO:0000256" key="3">
    <source>
        <dbReference type="ARBA" id="ARBA00022840"/>
    </source>
</evidence>
<protein>
    <submittedName>
        <fullName evidence="6">Acetyl-CoA carboxylase biotin carboxylase subunit</fullName>
        <ecNumber evidence="6">6.4.1.2</ecNumber>
    </submittedName>
</protein>
<dbReference type="InterPro" id="IPR011764">
    <property type="entry name" value="Biotin_carboxylation_dom"/>
</dbReference>
<keyword evidence="1 6" id="KW-0436">Ligase</keyword>
<dbReference type="InterPro" id="IPR005479">
    <property type="entry name" value="CPAse_ATP-bd"/>
</dbReference>
<dbReference type="PROSITE" id="PS00867">
    <property type="entry name" value="CPSASE_2"/>
    <property type="match status" value="1"/>
</dbReference>
<feature type="domain" description="ATP-grasp" evidence="4">
    <location>
        <begin position="19"/>
        <end position="84"/>
    </location>
</feature>
<dbReference type="InterPro" id="IPR005482">
    <property type="entry name" value="Biotin_COase_C"/>
</dbReference>
<accession>D9PKA6</accession>
<dbReference type="InterPro" id="IPR011054">
    <property type="entry name" value="Rudment_hybrid_motif"/>
</dbReference>
<dbReference type="Pfam" id="PF02786">
    <property type="entry name" value="CPSase_L_D2"/>
    <property type="match status" value="1"/>
</dbReference>
<dbReference type="PANTHER" id="PTHR48095">
    <property type="entry name" value="PYRUVATE CARBOXYLASE SUBUNIT A"/>
    <property type="match status" value="1"/>
</dbReference>
<comment type="caution">
    <text evidence="6">The sequence shown here is derived from an EMBL/GenBank/DDBJ whole genome shotgun (WGS) entry which is preliminary data.</text>
</comment>
<dbReference type="PANTHER" id="PTHR48095:SF2">
    <property type="entry name" value="BIOTIN CARBOXYLASE, CHLOROPLASTIC"/>
    <property type="match status" value="1"/>
</dbReference>
<proteinExistence type="predicted"/>
<reference evidence="6" key="1">
    <citation type="submission" date="2010-07" db="EMBL/GenBank/DDBJ databases">
        <authorList>
            <consortium name="CONSOLIDER consortium CSD2007-00005"/>
            <person name="Guazzaroni M.-E."/>
            <person name="Richter M."/>
            <person name="Garcia-Salamanca A."/>
            <person name="Yarza P."/>
            <person name="Ferrer M."/>
        </authorList>
    </citation>
    <scope>NUCLEOTIDE SEQUENCE</scope>
</reference>
<dbReference type="PROSITE" id="PS50979">
    <property type="entry name" value="BC"/>
    <property type="match status" value="1"/>
</dbReference>
<gene>
    <name evidence="6" type="primary">accC</name>
    <name evidence="6" type="ORF">LDC_1971</name>
</gene>
<dbReference type="Pfam" id="PF02785">
    <property type="entry name" value="Biotin_carb_C"/>
    <property type="match status" value="1"/>
</dbReference>
<dbReference type="EC" id="6.4.1.2" evidence="6"/>
<dbReference type="Gene3D" id="3.30.470.20">
    <property type="entry name" value="ATP-grasp fold, B domain"/>
    <property type="match status" value="1"/>
</dbReference>
<dbReference type="GO" id="GO:0003989">
    <property type="term" value="F:acetyl-CoA carboxylase activity"/>
    <property type="evidence" value="ECO:0007669"/>
    <property type="project" value="UniProtKB-EC"/>
</dbReference>
<evidence type="ECO:0000259" key="4">
    <source>
        <dbReference type="PROSITE" id="PS50975"/>
    </source>
</evidence>
<feature type="domain" description="Biotin carboxylation" evidence="5">
    <location>
        <begin position="1"/>
        <end position="213"/>
    </location>
</feature>
<evidence type="ECO:0000256" key="1">
    <source>
        <dbReference type="ARBA" id="ARBA00022598"/>
    </source>
</evidence>
<evidence type="ECO:0000259" key="5">
    <source>
        <dbReference type="PROSITE" id="PS50979"/>
    </source>
</evidence>
<dbReference type="SUPFAM" id="SSF51246">
    <property type="entry name" value="Rudiment single hybrid motif"/>
    <property type="match status" value="1"/>
</dbReference>
<sequence>MEESPSPVLDKNTRRSVCEAAVALCKAANYTNAGTIEFLYQGGKFYFMEMNTRIQVEHPVTEMVVRIGRDGQLDLIEEQIRVAAGEKLRWRQKDIVHVGHAIECRINAEDPDMNFAPFPGTVRLYIPPSHPNVRIDSFIYSGYRIPPTYDSMIGKLIAYGADRAEAMDRAKRALAEMIIDGIKTTIPFHRKLFEDHRFVQSEYDINFVDQHFR</sequence>
<evidence type="ECO:0000256" key="2">
    <source>
        <dbReference type="ARBA" id="ARBA00022741"/>
    </source>
</evidence>
<dbReference type="EMBL" id="ADZX01000591">
    <property type="protein sequence ID" value="EFK96005.1"/>
    <property type="molecule type" value="Genomic_DNA"/>
</dbReference>
<dbReference type="GO" id="GO:0046872">
    <property type="term" value="F:metal ion binding"/>
    <property type="evidence" value="ECO:0007669"/>
    <property type="project" value="InterPro"/>
</dbReference>
<keyword evidence="3" id="KW-0067">ATP-binding</keyword>
<keyword evidence="2" id="KW-0547">Nucleotide-binding</keyword>
<reference evidence="6" key="2">
    <citation type="journal article" date="2011" name="Microb. Ecol.">
        <title>Taxonomic and Functional Metagenomic Profiling of the Microbial Community in the Anoxic Sediment of a Sub-saline Shallow Lake (Laguna de Carrizo, Central Spain).</title>
        <authorList>
            <person name="Ferrer M."/>
            <person name="Guazzaroni M.E."/>
            <person name="Richter M."/>
            <person name="Garcia-Salamanca A."/>
            <person name="Yarza P."/>
            <person name="Suarez-Suarez A."/>
            <person name="Solano J."/>
            <person name="Alcaide M."/>
            <person name="van Dillewijn P."/>
            <person name="Molina-Henares M.A."/>
            <person name="Lopez-Cortes N."/>
            <person name="Al-Ramahi Y."/>
            <person name="Guerrero C."/>
            <person name="Acosta A."/>
            <person name="de Eugenio L.I."/>
            <person name="Martinez V."/>
            <person name="Marques S."/>
            <person name="Rojo F."/>
            <person name="Santero E."/>
            <person name="Genilloud O."/>
            <person name="Perez-Perez J."/>
            <person name="Rossello-Mora R."/>
            <person name="Ramos J.L."/>
        </authorList>
    </citation>
    <scope>NUCLEOTIDE SEQUENCE</scope>
</reference>
<dbReference type="InterPro" id="IPR011761">
    <property type="entry name" value="ATP-grasp"/>
</dbReference>
<evidence type="ECO:0000313" key="6">
    <source>
        <dbReference type="EMBL" id="EFK96005.1"/>
    </source>
</evidence>
<dbReference type="PROSITE" id="PS50975">
    <property type="entry name" value="ATP_GRASP"/>
    <property type="match status" value="1"/>
</dbReference>
<organism evidence="6">
    <name type="scientific">sediment metagenome</name>
    <dbReference type="NCBI Taxonomy" id="749907"/>
    <lineage>
        <taxon>unclassified sequences</taxon>
        <taxon>metagenomes</taxon>
        <taxon>ecological metagenomes</taxon>
    </lineage>
</organism>
<dbReference type="AlphaFoldDB" id="D9PKA6"/>
<dbReference type="SUPFAM" id="SSF56059">
    <property type="entry name" value="Glutathione synthetase ATP-binding domain-like"/>
    <property type="match status" value="1"/>
</dbReference>
<name>D9PKA6_9ZZZZ</name>
<dbReference type="GO" id="GO:0005524">
    <property type="term" value="F:ATP binding"/>
    <property type="evidence" value="ECO:0007669"/>
    <property type="project" value="UniProtKB-KW"/>
</dbReference>